<sequence length="227" mass="25882">MSSSQAMSSLMICPNELLEAIAIYLPLNDLLALRATCPHIEESVRSLIRRKHFTVHEVAFSEDGLVRLLRKTQCQRFLKGTQAMTIKFQQAPLFYLDELKSSVLKRLYQAFLASPWRESGPLPAMVVRRVEQWELYTGFFKAQRHFLEENTDLRLLEDIMSNICDGVATVNVEYEEATEFAPLMCGDELYDLFAAMNAIDMPRVPQSTRLCDMVQKAGNAVGLVRIN</sequence>
<dbReference type="EMBL" id="QZBZ01000615">
    <property type="protein sequence ID" value="TIA28283.1"/>
    <property type="molecule type" value="Genomic_DNA"/>
</dbReference>
<accession>A0A4T0B4F3</accession>
<dbReference type="InterPro" id="IPR036047">
    <property type="entry name" value="F-box-like_dom_sf"/>
</dbReference>
<organism evidence="1 2">
    <name type="scientific">Aureobasidium pullulans</name>
    <name type="common">Black yeast</name>
    <name type="synonym">Pullularia pullulans</name>
    <dbReference type="NCBI Taxonomy" id="5580"/>
    <lineage>
        <taxon>Eukaryota</taxon>
        <taxon>Fungi</taxon>
        <taxon>Dikarya</taxon>
        <taxon>Ascomycota</taxon>
        <taxon>Pezizomycotina</taxon>
        <taxon>Dothideomycetes</taxon>
        <taxon>Dothideomycetidae</taxon>
        <taxon>Dothideales</taxon>
        <taxon>Saccotheciaceae</taxon>
        <taxon>Aureobasidium</taxon>
    </lineage>
</organism>
<reference evidence="1 2" key="1">
    <citation type="submission" date="2018-10" db="EMBL/GenBank/DDBJ databases">
        <title>Fifty Aureobasidium pullulans genomes reveal a recombining polyextremotolerant generalist.</title>
        <authorList>
            <person name="Gostincar C."/>
            <person name="Turk M."/>
            <person name="Zajc J."/>
            <person name="Gunde-Cimerman N."/>
        </authorList>
    </citation>
    <scope>NUCLEOTIDE SEQUENCE [LARGE SCALE GENOMIC DNA]</scope>
    <source>
        <strain evidence="1 2">EXF-1645</strain>
    </source>
</reference>
<comment type="caution">
    <text evidence="1">The sequence shown here is derived from an EMBL/GenBank/DDBJ whole genome shotgun (WGS) entry which is preliminary data.</text>
</comment>
<dbReference type="SUPFAM" id="SSF81383">
    <property type="entry name" value="F-box domain"/>
    <property type="match status" value="1"/>
</dbReference>
<protein>
    <submittedName>
        <fullName evidence="1">Uncharacterized protein</fullName>
    </submittedName>
</protein>
<evidence type="ECO:0000313" key="1">
    <source>
        <dbReference type="EMBL" id="TIA28283.1"/>
    </source>
</evidence>
<evidence type="ECO:0000313" key="2">
    <source>
        <dbReference type="Proteomes" id="UP000308724"/>
    </source>
</evidence>
<proteinExistence type="predicted"/>
<gene>
    <name evidence="1" type="ORF">D6C78_10816</name>
</gene>
<dbReference type="Proteomes" id="UP000308724">
    <property type="component" value="Unassembled WGS sequence"/>
</dbReference>
<dbReference type="AlphaFoldDB" id="A0A4T0B4F3"/>
<name>A0A4T0B4F3_AURPU</name>